<evidence type="ECO:0000256" key="1">
    <source>
        <dbReference type="SAM" id="MobiDB-lite"/>
    </source>
</evidence>
<reference evidence="3 4" key="1">
    <citation type="submission" date="2017-06" db="EMBL/GenBank/DDBJ databases">
        <authorList>
            <person name="Kim H.J."/>
            <person name="Triplett B.A."/>
        </authorList>
    </citation>
    <scope>NUCLEOTIDE SEQUENCE [LARGE SCALE GENOMIC DNA]</scope>
    <source>
        <strain evidence="3 4">DSM 13116</strain>
    </source>
</reference>
<dbReference type="EMBL" id="FZOC01000001">
    <property type="protein sequence ID" value="SNR59208.1"/>
    <property type="molecule type" value="Genomic_DNA"/>
</dbReference>
<dbReference type="InterPro" id="IPR021225">
    <property type="entry name" value="Tlde1_dom"/>
</dbReference>
<name>A0A238XKW6_9BACT</name>
<evidence type="ECO:0000259" key="2">
    <source>
        <dbReference type="Pfam" id="PF10908"/>
    </source>
</evidence>
<dbReference type="RefSeq" id="WP_089270842.1">
    <property type="nucleotide sequence ID" value="NZ_FZOC01000001.1"/>
</dbReference>
<accession>A0A238XKW6</accession>
<dbReference type="Pfam" id="PF10908">
    <property type="entry name" value="Tlde1_dom"/>
    <property type="match status" value="1"/>
</dbReference>
<feature type="compositionally biased region" description="Basic and acidic residues" evidence="1">
    <location>
        <begin position="60"/>
        <end position="74"/>
    </location>
</feature>
<evidence type="ECO:0000313" key="3">
    <source>
        <dbReference type="EMBL" id="SNR59208.1"/>
    </source>
</evidence>
<organism evidence="3 4">
    <name type="scientific">Humidesulfovibrio mexicanus</name>
    <dbReference type="NCBI Taxonomy" id="147047"/>
    <lineage>
        <taxon>Bacteria</taxon>
        <taxon>Pseudomonadati</taxon>
        <taxon>Thermodesulfobacteriota</taxon>
        <taxon>Desulfovibrionia</taxon>
        <taxon>Desulfovibrionales</taxon>
        <taxon>Desulfovibrionaceae</taxon>
        <taxon>Humidesulfovibrio</taxon>
    </lineage>
</organism>
<feature type="region of interest" description="Disordered" evidence="1">
    <location>
        <begin position="1"/>
        <end position="29"/>
    </location>
</feature>
<sequence>MTDEAYSGKGQHRNKAASQDVEDFGPIPEGNWRVEEVTDQDYCIKHHLTPPVFRLEPDDDTKNRVGKDGMERKPNTFLIHGNNKENDASKGCIILNRPTREQLRYYEGRLIRVTK</sequence>
<evidence type="ECO:0000313" key="4">
    <source>
        <dbReference type="Proteomes" id="UP000198324"/>
    </source>
</evidence>
<feature type="domain" description="Tlde1" evidence="2">
    <location>
        <begin position="4"/>
        <end position="102"/>
    </location>
</feature>
<protein>
    <recommendedName>
        <fullName evidence="2">Tlde1 domain-containing protein</fullName>
    </recommendedName>
</protein>
<keyword evidence="4" id="KW-1185">Reference proteome</keyword>
<gene>
    <name evidence="3" type="ORF">SAMN04488503_0212</name>
</gene>
<feature type="region of interest" description="Disordered" evidence="1">
    <location>
        <begin position="53"/>
        <end position="83"/>
    </location>
</feature>
<dbReference type="OrthoDB" id="7569468at2"/>
<dbReference type="Proteomes" id="UP000198324">
    <property type="component" value="Unassembled WGS sequence"/>
</dbReference>
<dbReference type="AlphaFoldDB" id="A0A238XKW6"/>
<proteinExistence type="predicted"/>